<evidence type="ECO:0000313" key="1">
    <source>
        <dbReference type="EMBL" id="PPK79147.1"/>
    </source>
</evidence>
<dbReference type="PANTHER" id="PTHR31047">
    <property type="entry name" value="MEIOTICALLY UP-REGULATED GENE 157 PROTEIN"/>
    <property type="match status" value="1"/>
</dbReference>
<dbReference type="InterPro" id="IPR012341">
    <property type="entry name" value="6hp_glycosidase-like_sf"/>
</dbReference>
<dbReference type="Pfam" id="PF06824">
    <property type="entry name" value="Glyco_hydro_125"/>
    <property type="match status" value="1"/>
</dbReference>
<dbReference type="Proteomes" id="UP000237749">
    <property type="component" value="Unassembled WGS sequence"/>
</dbReference>
<dbReference type="Gene3D" id="1.50.10.10">
    <property type="match status" value="1"/>
</dbReference>
<dbReference type="PANTHER" id="PTHR31047:SF0">
    <property type="entry name" value="MEIOTICALLY UP-REGULATED GENE 157 PROTEIN"/>
    <property type="match status" value="1"/>
</dbReference>
<organism evidence="1 2">
    <name type="scientific">Lacrimispora xylanisolvens</name>
    <dbReference type="NCBI Taxonomy" id="384636"/>
    <lineage>
        <taxon>Bacteria</taxon>
        <taxon>Bacillati</taxon>
        <taxon>Bacillota</taxon>
        <taxon>Clostridia</taxon>
        <taxon>Lachnospirales</taxon>
        <taxon>Lachnospiraceae</taxon>
        <taxon>Lacrimispora</taxon>
    </lineage>
</organism>
<dbReference type="PIRSF" id="PIRSF028846">
    <property type="entry name" value="UCP028846"/>
    <property type="match status" value="1"/>
</dbReference>
<reference evidence="1 2" key="1">
    <citation type="submission" date="2018-02" db="EMBL/GenBank/DDBJ databases">
        <title>Genomic Encyclopedia of Archaeal and Bacterial Type Strains, Phase II (KMG-II): from individual species to whole genera.</title>
        <authorList>
            <person name="Goeker M."/>
        </authorList>
    </citation>
    <scope>NUCLEOTIDE SEQUENCE [LARGE SCALE GENOMIC DNA]</scope>
    <source>
        <strain evidence="1 2">DSM 3808</strain>
    </source>
</reference>
<protein>
    <recommendedName>
        <fullName evidence="3">Glycoside hydrolase family 125 protein</fullName>
    </recommendedName>
</protein>
<sequence>MKLEEKQRLLNQAVEEIAETIKNKLPVNEELLQTFEKCFQTTAKTTVRFLENEEVFVITGDIHAMWLRDSSAQVIHYLPFLKKYPILAELVRGLIKRQFRYILIDPYANAFNEEANGNCWDEDITDSTPWNWERKYEVDSLCYPVWLLHEYFEMTGDQEIFSNEVKQGLLQIVSLWKREQNHDKDSAYRFERRNCPPSDTLPEGGKGTPAAYTGMTWSGFRPSDDACRYGYLIPSNMFASVVLKHIEEYSINIYRDLDLADAARGLRNEIEEGIRKFGIVKDPEYGDIYAYETDGYGNYNLMDDANVPSLLSIPWLKYETEESEIYKNTRRFLLSSRNPYYFKGIYGQGVGSPHTPDRYIWHIALIMEGLTEKDPVKREALLSDILNTRGGTRVMHESFFCDDPSQYTRDWFAWADSLFALFVMKNYGVEL</sequence>
<gene>
    <name evidence="1" type="ORF">BXY41_11183</name>
</gene>
<evidence type="ECO:0000313" key="2">
    <source>
        <dbReference type="Proteomes" id="UP000237749"/>
    </source>
</evidence>
<proteinExistence type="predicted"/>
<dbReference type="RefSeq" id="WP_104438438.1">
    <property type="nucleotide sequence ID" value="NZ_PTJA01000011.1"/>
</dbReference>
<evidence type="ECO:0008006" key="3">
    <source>
        <dbReference type="Google" id="ProtNLM"/>
    </source>
</evidence>
<dbReference type="InterPro" id="IPR008313">
    <property type="entry name" value="GH125"/>
</dbReference>
<dbReference type="GO" id="GO:0005975">
    <property type="term" value="P:carbohydrate metabolic process"/>
    <property type="evidence" value="ECO:0007669"/>
    <property type="project" value="InterPro"/>
</dbReference>
<dbReference type="OrthoDB" id="181472at2"/>
<accession>A0A2S6HP26</accession>
<dbReference type="SUPFAM" id="SSF48208">
    <property type="entry name" value="Six-hairpin glycosidases"/>
    <property type="match status" value="1"/>
</dbReference>
<dbReference type="AlphaFoldDB" id="A0A2S6HP26"/>
<keyword evidence="2" id="KW-1185">Reference proteome</keyword>
<name>A0A2S6HP26_9FIRM</name>
<dbReference type="EMBL" id="PTJA01000011">
    <property type="protein sequence ID" value="PPK79147.1"/>
    <property type="molecule type" value="Genomic_DNA"/>
</dbReference>
<dbReference type="InterPro" id="IPR008928">
    <property type="entry name" value="6-hairpin_glycosidase_sf"/>
</dbReference>
<comment type="caution">
    <text evidence="1">The sequence shown here is derived from an EMBL/GenBank/DDBJ whole genome shotgun (WGS) entry which is preliminary data.</text>
</comment>
<dbReference type="SMART" id="SM01149">
    <property type="entry name" value="DUF1237"/>
    <property type="match status" value="1"/>
</dbReference>